<evidence type="ECO:0000313" key="6">
    <source>
        <dbReference type="EMBL" id="KAK1269012.1"/>
    </source>
</evidence>
<dbReference type="InterPro" id="IPR009057">
    <property type="entry name" value="Homeodomain-like_sf"/>
</dbReference>
<proteinExistence type="predicted"/>
<comment type="subcellular location">
    <subcellularLocation>
        <location evidence="1">Nucleus</location>
    </subcellularLocation>
</comment>
<keyword evidence="3" id="KW-0804">Transcription</keyword>
<gene>
    <name evidence="6" type="ORF">QJS04_geneDACA005144</name>
</gene>
<keyword evidence="2" id="KW-0805">Transcription regulation</keyword>
<dbReference type="InterPro" id="IPR044636">
    <property type="entry name" value="RADIALIS-like"/>
</dbReference>
<dbReference type="PANTHER" id="PTHR43952">
    <property type="entry name" value="MYB FAMILY TRANSCRIPTION FACTOR-RELATED"/>
    <property type="match status" value="1"/>
</dbReference>
<reference evidence="6" key="2">
    <citation type="submission" date="2023-06" db="EMBL/GenBank/DDBJ databases">
        <authorList>
            <person name="Ma L."/>
            <person name="Liu K.-W."/>
            <person name="Li Z."/>
            <person name="Hsiao Y.-Y."/>
            <person name="Qi Y."/>
            <person name="Fu T."/>
            <person name="Tang G."/>
            <person name="Zhang D."/>
            <person name="Sun W.-H."/>
            <person name="Liu D.-K."/>
            <person name="Li Y."/>
            <person name="Chen G.-Z."/>
            <person name="Liu X.-D."/>
            <person name="Liao X.-Y."/>
            <person name="Jiang Y.-T."/>
            <person name="Yu X."/>
            <person name="Hao Y."/>
            <person name="Huang J."/>
            <person name="Zhao X.-W."/>
            <person name="Ke S."/>
            <person name="Chen Y.-Y."/>
            <person name="Wu W.-L."/>
            <person name="Hsu J.-L."/>
            <person name="Lin Y.-F."/>
            <person name="Huang M.-D."/>
            <person name="Li C.-Y."/>
            <person name="Huang L."/>
            <person name="Wang Z.-W."/>
            <person name="Zhao X."/>
            <person name="Zhong W.-Y."/>
            <person name="Peng D.-H."/>
            <person name="Ahmad S."/>
            <person name="Lan S."/>
            <person name="Zhang J.-S."/>
            <person name="Tsai W.-C."/>
            <person name="Van De Peer Y."/>
            <person name="Liu Z.-J."/>
        </authorList>
    </citation>
    <scope>NUCLEOTIDE SEQUENCE</scope>
    <source>
        <strain evidence="6">SCP</strain>
        <tissue evidence="6">Leaves</tissue>
    </source>
</reference>
<dbReference type="Pfam" id="PF00249">
    <property type="entry name" value="Myb_DNA-binding"/>
    <property type="match status" value="1"/>
</dbReference>
<dbReference type="CDD" id="cd00167">
    <property type="entry name" value="SANT"/>
    <property type="match status" value="1"/>
</dbReference>
<feature type="domain" description="Myb-like" evidence="5">
    <location>
        <begin position="2"/>
        <end position="56"/>
    </location>
</feature>
<evidence type="ECO:0000256" key="4">
    <source>
        <dbReference type="ARBA" id="ARBA00023242"/>
    </source>
</evidence>
<evidence type="ECO:0000256" key="1">
    <source>
        <dbReference type="ARBA" id="ARBA00004123"/>
    </source>
</evidence>
<evidence type="ECO:0000259" key="5">
    <source>
        <dbReference type="PROSITE" id="PS50090"/>
    </source>
</evidence>
<dbReference type="AlphaFoldDB" id="A0AAV9AYD2"/>
<dbReference type="GO" id="GO:0005634">
    <property type="term" value="C:nucleus"/>
    <property type="evidence" value="ECO:0007669"/>
    <property type="project" value="UniProtKB-SubCell"/>
</dbReference>
<dbReference type="PANTHER" id="PTHR43952:SF75">
    <property type="entry name" value="PROTEIN RADIALIS-LIKE 6"/>
    <property type="match status" value="1"/>
</dbReference>
<dbReference type="InterPro" id="IPR001005">
    <property type="entry name" value="SANT/Myb"/>
</dbReference>
<organism evidence="6 7">
    <name type="scientific">Acorus gramineus</name>
    <name type="common">Dwarf sweet flag</name>
    <dbReference type="NCBI Taxonomy" id="55184"/>
    <lineage>
        <taxon>Eukaryota</taxon>
        <taxon>Viridiplantae</taxon>
        <taxon>Streptophyta</taxon>
        <taxon>Embryophyta</taxon>
        <taxon>Tracheophyta</taxon>
        <taxon>Spermatophyta</taxon>
        <taxon>Magnoliopsida</taxon>
        <taxon>Liliopsida</taxon>
        <taxon>Acoraceae</taxon>
        <taxon>Acorus</taxon>
    </lineage>
</organism>
<name>A0AAV9AYD2_ACOGR</name>
<evidence type="ECO:0000313" key="7">
    <source>
        <dbReference type="Proteomes" id="UP001179952"/>
    </source>
</evidence>
<dbReference type="Proteomes" id="UP001179952">
    <property type="component" value="Unassembled WGS sequence"/>
</dbReference>
<dbReference type="FunFam" id="1.10.10.60:FF:000154">
    <property type="entry name" value="Transcription factor SRM1"/>
    <property type="match status" value="1"/>
</dbReference>
<evidence type="ECO:0000256" key="3">
    <source>
        <dbReference type="ARBA" id="ARBA00023163"/>
    </source>
</evidence>
<reference evidence="6" key="1">
    <citation type="journal article" date="2023" name="Nat. Commun.">
        <title>Diploid and tetraploid genomes of Acorus and the evolution of monocots.</title>
        <authorList>
            <person name="Ma L."/>
            <person name="Liu K.W."/>
            <person name="Li Z."/>
            <person name="Hsiao Y.Y."/>
            <person name="Qi Y."/>
            <person name="Fu T."/>
            <person name="Tang G.D."/>
            <person name="Zhang D."/>
            <person name="Sun W.H."/>
            <person name="Liu D.K."/>
            <person name="Li Y."/>
            <person name="Chen G.Z."/>
            <person name="Liu X.D."/>
            <person name="Liao X.Y."/>
            <person name="Jiang Y.T."/>
            <person name="Yu X."/>
            <person name="Hao Y."/>
            <person name="Huang J."/>
            <person name="Zhao X.W."/>
            <person name="Ke S."/>
            <person name="Chen Y.Y."/>
            <person name="Wu W.L."/>
            <person name="Hsu J.L."/>
            <person name="Lin Y.F."/>
            <person name="Huang M.D."/>
            <person name="Li C.Y."/>
            <person name="Huang L."/>
            <person name="Wang Z.W."/>
            <person name="Zhao X."/>
            <person name="Zhong W.Y."/>
            <person name="Peng D.H."/>
            <person name="Ahmad S."/>
            <person name="Lan S."/>
            <person name="Zhang J.S."/>
            <person name="Tsai W.C."/>
            <person name="Van de Peer Y."/>
            <person name="Liu Z.J."/>
        </authorList>
    </citation>
    <scope>NUCLEOTIDE SEQUENCE</scope>
    <source>
        <strain evidence="6">SCP</strain>
    </source>
</reference>
<dbReference type="SUPFAM" id="SSF46689">
    <property type="entry name" value="Homeodomain-like"/>
    <property type="match status" value="1"/>
</dbReference>
<accession>A0AAV9AYD2</accession>
<comment type="caution">
    <text evidence="6">The sequence shown here is derived from an EMBL/GenBank/DDBJ whole genome shotgun (WGS) entry which is preliminary data.</text>
</comment>
<dbReference type="Gene3D" id="1.10.10.60">
    <property type="entry name" value="Homeodomain-like"/>
    <property type="match status" value="1"/>
</dbReference>
<dbReference type="PROSITE" id="PS50090">
    <property type="entry name" value="MYB_LIKE"/>
    <property type="match status" value="1"/>
</dbReference>
<dbReference type="SMART" id="SM00717">
    <property type="entry name" value="SANT"/>
    <property type="match status" value="1"/>
</dbReference>
<dbReference type="EMBL" id="JAUJYN010000006">
    <property type="protein sequence ID" value="KAK1269012.1"/>
    <property type="molecule type" value="Genomic_DNA"/>
</dbReference>
<sequence>MSTRRSSSTWSREENKKFERALAVYDTDTADRWHNVARVVGGKSAEEVKRHFDILMEDLRRIEADQVPLPAYNARPR</sequence>
<protein>
    <submittedName>
        <fullName evidence="6">Protein RADIALIS-like 5</fullName>
    </submittedName>
</protein>
<keyword evidence="4" id="KW-0539">Nucleus</keyword>
<dbReference type="GO" id="GO:0003700">
    <property type="term" value="F:DNA-binding transcription factor activity"/>
    <property type="evidence" value="ECO:0007669"/>
    <property type="project" value="InterPro"/>
</dbReference>
<keyword evidence="7" id="KW-1185">Reference proteome</keyword>
<evidence type="ECO:0000256" key="2">
    <source>
        <dbReference type="ARBA" id="ARBA00023015"/>
    </source>
</evidence>